<name>A0A8T2TV33_CERRI</name>
<reference evidence="1" key="1">
    <citation type="submission" date="2021-08" db="EMBL/GenBank/DDBJ databases">
        <title>WGS assembly of Ceratopteris richardii.</title>
        <authorList>
            <person name="Marchant D.B."/>
            <person name="Chen G."/>
            <person name="Jenkins J."/>
            <person name="Shu S."/>
            <person name="Leebens-Mack J."/>
            <person name="Grimwood J."/>
            <person name="Schmutz J."/>
            <person name="Soltis P."/>
            <person name="Soltis D."/>
            <person name="Chen Z.-H."/>
        </authorList>
    </citation>
    <scope>NUCLEOTIDE SEQUENCE</scope>
    <source>
        <strain evidence="1">Whitten #5841</strain>
        <tissue evidence="1">Leaf</tissue>
    </source>
</reference>
<dbReference type="Proteomes" id="UP000825935">
    <property type="component" value="Chromosome 10"/>
</dbReference>
<organism evidence="1 2">
    <name type="scientific">Ceratopteris richardii</name>
    <name type="common">Triangle waterfern</name>
    <dbReference type="NCBI Taxonomy" id="49495"/>
    <lineage>
        <taxon>Eukaryota</taxon>
        <taxon>Viridiplantae</taxon>
        <taxon>Streptophyta</taxon>
        <taxon>Embryophyta</taxon>
        <taxon>Tracheophyta</taxon>
        <taxon>Polypodiopsida</taxon>
        <taxon>Polypodiidae</taxon>
        <taxon>Polypodiales</taxon>
        <taxon>Pteridineae</taxon>
        <taxon>Pteridaceae</taxon>
        <taxon>Parkerioideae</taxon>
        <taxon>Ceratopteris</taxon>
    </lineage>
</organism>
<protein>
    <submittedName>
        <fullName evidence="1">Uncharacterized protein</fullName>
    </submittedName>
</protein>
<keyword evidence="2" id="KW-1185">Reference proteome</keyword>
<sequence>MARSSIRTFSLGFLLRRQLSSSAHSPKFSLVKLQRDEVSTQDLLSPYNRVPEIVEDVVGTQPSAEMHLDTELRAPLNASASAAAAIDKAESQGDCWGPDAATGTWTPFTHSEKMMKTSSSPMSVLSADAHNAGFGKYVVYKLQPPIVLQDPHKRTSALFMYRWSCRIQSKKYPLYSCRRP</sequence>
<accession>A0A8T2TV33</accession>
<comment type="caution">
    <text evidence="1">The sequence shown here is derived from an EMBL/GenBank/DDBJ whole genome shotgun (WGS) entry which is preliminary data.</text>
</comment>
<evidence type="ECO:0000313" key="1">
    <source>
        <dbReference type="EMBL" id="KAH7426722.1"/>
    </source>
</evidence>
<proteinExistence type="predicted"/>
<evidence type="ECO:0000313" key="2">
    <source>
        <dbReference type="Proteomes" id="UP000825935"/>
    </source>
</evidence>
<dbReference type="AlphaFoldDB" id="A0A8T2TV33"/>
<dbReference type="EMBL" id="CM035415">
    <property type="protein sequence ID" value="KAH7426722.1"/>
    <property type="molecule type" value="Genomic_DNA"/>
</dbReference>
<gene>
    <name evidence="1" type="ORF">KP509_10G014300</name>
</gene>